<comment type="caution">
    <text evidence="4">The sequence shown here is derived from an EMBL/GenBank/DDBJ whole genome shotgun (WGS) entry which is preliminary data.</text>
</comment>
<sequence>MSAAVAFLSPPPGLAPHTDFDLAPIEGAEGLFALSARGDAELRLFLVDPSTVVAGYAPVLTDQQAADLALERPDDALLLVVANPGADGVHVNLLAPVVINTATGTAAQLILDGQDHPVRAPLG</sequence>
<dbReference type="InterPro" id="IPR003775">
    <property type="entry name" value="Flagellar_assembly_factor_FliW"/>
</dbReference>
<dbReference type="PANTHER" id="PTHR39190">
    <property type="entry name" value="FLAGELLAR ASSEMBLY FACTOR FLIW"/>
    <property type="match status" value="1"/>
</dbReference>
<organism evidence="4 5">
    <name type="scientific">Microbacterium paludicola</name>
    <dbReference type="NCBI Taxonomy" id="300019"/>
    <lineage>
        <taxon>Bacteria</taxon>
        <taxon>Bacillati</taxon>
        <taxon>Actinomycetota</taxon>
        <taxon>Actinomycetes</taxon>
        <taxon>Micrococcales</taxon>
        <taxon>Microbacteriaceae</taxon>
        <taxon>Microbacterium</taxon>
    </lineage>
</organism>
<keyword evidence="1" id="KW-0963">Cytoplasm</keyword>
<dbReference type="Proteomes" id="UP000298358">
    <property type="component" value="Unassembled WGS sequence"/>
</dbReference>
<reference evidence="4 5" key="1">
    <citation type="submission" date="2019-03" db="EMBL/GenBank/DDBJ databases">
        <title>Diversity of the mouse oral microbiome.</title>
        <authorList>
            <person name="Joseph S."/>
            <person name="Aduse-Opoku J."/>
            <person name="Curtis M."/>
            <person name="Wade W."/>
            <person name="Hashim A."/>
        </authorList>
    </citation>
    <scope>NUCLEOTIDE SEQUENCE [LARGE SCALE GENOMIC DNA]</scope>
    <source>
        <strain evidence="4 5">P1012</strain>
    </source>
</reference>
<protein>
    <submittedName>
        <fullName evidence="4">Flagellar assembly protein FliW</fullName>
    </submittedName>
</protein>
<dbReference type="GO" id="GO:0044780">
    <property type="term" value="P:bacterial-type flagellum assembly"/>
    <property type="evidence" value="ECO:0007669"/>
    <property type="project" value="InterPro"/>
</dbReference>
<name>A0A4Y9FXF6_9MICO</name>
<dbReference type="Gene3D" id="2.30.290.10">
    <property type="entry name" value="BH3618-like"/>
    <property type="match status" value="1"/>
</dbReference>
<dbReference type="RefSeq" id="WP_135112720.1">
    <property type="nucleotide sequence ID" value="NZ_JADGLL010000003.1"/>
</dbReference>
<proteinExistence type="predicted"/>
<dbReference type="AlphaFoldDB" id="A0A4Y9FXF6"/>
<evidence type="ECO:0000313" key="5">
    <source>
        <dbReference type="Proteomes" id="UP000298358"/>
    </source>
</evidence>
<dbReference type="SUPFAM" id="SSF141457">
    <property type="entry name" value="BH3618-like"/>
    <property type="match status" value="1"/>
</dbReference>
<gene>
    <name evidence="4" type="ORF">E4U02_02155</name>
</gene>
<dbReference type="GO" id="GO:0006417">
    <property type="term" value="P:regulation of translation"/>
    <property type="evidence" value="ECO:0007669"/>
    <property type="project" value="UniProtKB-KW"/>
</dbReference>
<dbReference type="OrthoDB" id="3268119at2"/>
<accession>A0A4Y9FXF6</accession>
<keyword evidence="5" id="KW-1185">Reference proteome</keyword>
<keyword evidence="4" id="KW-0969">Cilium</keyword>
<evidence type="ECO:0000256" key="1">
    <source>
        <dbReference type="ARBA" id="ARBA00022490"/>
    </source>
</evidence>
<keyword evidence="4" id="KW-0966">Cell projection</keyword>
<keyword evidence="4" id="KW-0282">Flagellum</keyword>
<evidence type="ECO:0000256" key="3">
    <source>
        <dbReference type="ARBA" id="ARBA00022845"/>
    </source>
</evidence>
<evidence type="ECO:0000313" key="4">
    <source>
        <dbReference type="EMBL" id="TFU34089.1"/>
    </source>
</evidence>
<dbReference type="InterPro" id="IPR024046">
    <property type="entry name" value="Flagellar_assmbl_FliW_dom_sf"/>
</dbReference>
<keyword evidence="2" id="KW-1005">Bacterial flagellum biogenesis</keyword>
<evidence type="ECO:0000256" key="2">
    <source>
        <dbReference type="ARBA" id="ARBA00022795"/>
    </source>
</evidence>
<keyword evidence="3" id="KW-0810">Translation regulation</keyword>
<dbReference type="Pfam" id="PF02623">
    <property type="entry name" value="FliW"/>
    <property type="match status" value="1"/>
</dbReference>
<dbReference type="EMBL" id="SPQB01000003">
    <property type="protein sequence ID" value="TFU34089.1"/>
    <property type="molecule type" value="Genomic_DNA"/>
</dbReference>
<dbReference type="PANTHER" id="PTHR39190:SF1">
    <property type="entry name" value="FLAGELLAR ASSEMBLY FACTOR FLIW"/>
    <property type="match status" value="1"/>
</dbReference>